<feature type="transmembrane region" description="Helical" evidence="5">
    <location>
        <begin position="84"/>
        <end position="106"/>
    </location>
</feature>
<dbReference type="GO" id="GO:0015499">
    <property type="term" value="F:formate transmembrane transporter activity"/>
    <property type="evidence" value="ECO:0007669"/>
    <property type="project" value="TreeGrafter"/>
</dbReference>
<name>A0A916SX80_9SPHN</name>
<reference evidence="6" key="1">
    <citation type="journal article" date="2014" name="Int. J. Syst. Evol. Microbiol.">
        <title>Complete genome sequence of Corynebacterium casei LMG S-19264T (=DSM 44701T), isolated from a smear-ripened cheese.</title>
        <authorList>
            <consortium name="US DOE Joint Genome Institute (JGI-PGF)"/>
            <person name="Walter F."/>
            <person name="Albersmeier A."/>
            <person name="Kalinowski J."/>
            <person name="Ruckert C."/>
        </authorList>
    </citation>
    <scope>NUCLEOTIDE SEQUENCE</scope>
    <source>
        <strain evidence="6">CGMCC 1.15330</strain>
    </source>
</reference>
<feature type="transmembrane region" description="Helical" evidence="5">
    <location>
        <begin position="200"/>
        <end position="221"/>
    </location>
</feature>
<dbReference type="AlphaFoldDB" id="A0A916SX80"/>
<accession>A0A916SX80</accession>
<dbReference type="Gene3D" id="1.20.1080.10">
    <property type="entry name" value="Glycerol uptake facilitator protein"/>
    <property type="match status" value="1"/>
</dbReference>
<dbReference type="Proteomes" id="UP000623067">
    <property type="component" value="Unassembled WGS sequence"/>
</dbReference>
<feature type="transmembrane region" description="Helical" evidence="5">
    <location>
        <begin position="127"/>
        <end position="151"/>
    </location>
</feature>
<feature type="transmembrane region" description="Helical" evidence="5">
    <location>
        <begin position="44"/>
        <end position="64"/>
    </location>
</feature>
<protein>
    <submittedName>
        <fullName evidence="6">Membrane protein</fullName>
    </submittedName>
</protein>
<evidence type="ECO:0000256" key="1">
    <source>
        <dbReference type="ARBA" id="ARBA00004141"/>
    </source>
</evidence>
<organism evidence="6 7">
    <name type="scientific">Sphingomonas metalli</name>
    <dbReference type="NCBI Taxonomy" id="1779358"/>
    <lineage>
        <taxon>Bacteria</taxon>
        <taxon>Pseudomonadati</taxon>
        <taxon>Pseudomonadota</taxon>
        <taxon>Alphaproteobacteria</taxon>
        <taxon>Sphingomonadales</taxon>
        <taxon>Sphingomonadaceae</taxon>
        <taxon>Sphingomonas</taxon>
    </lineage>
</organism>
<evidence type="ECO:0000256" key="2">
    <source>
        <dbReference type="ARBA" id="ARBA00022692"/>
    </source>
</evidence>
<comment type="caution">
    <text evidence="6">The sequence shown here is derived from an EMBL/GenBank/DDBJ whole genome shotgun (WGS) entry which is preliminary data.</text>
</comment>
<gene>
    <name evidence="6" type="ORF">GCM10011380_04240</name>
</gene>
<proteinExistence type="predicted"/>
<dbReference type="Pfam" id="PF01226">
    <property type="entry name" value="Form_Nir_trans"/>
    <property type="match status" value="1"/>
</dbReference>
<evidence type="ECO:0000256" key="4">
    <source>
        <dbReference type="ARBA" id="ARBA00023136"/>
    </source>
</evidence>
<keyword evidence="7" id="KW-1185">Reference proteome</keyword>
<evidence type="ECO:0000256" key="5">
    <source>
        <dbReference type="SAM" id="Phobius"/>
    </source>
</evidence>
<evidence type="ECO:0000313" key="6">
    <source>
        <dbReference type="EMBL" id="GGB17859.1"/>
    </source>
</evidence>
<keyword evidence="2 5" id="KW-0812">Transmembrane</keyword>
<dbReference type="InterPro" id="IPR023271">
    <property type="entry name" value="Aquaporin-like"/>
</dbReference>
<evidence type="ECO:0000256" key="3">
    <source>
        <dbReference type="ARBA" id="ARBA00022989"/>
    </source>
</evidence>
<reference evidence="6" key="2">
    <citation type="submission" date="2020-09" db="EMBL/GenBank/DDBJ databases">
        <authorList>
            <person name="Sun Q."/>
            <person name="Zhou Y."/>
        </authorList>
    </citation>
    <scope>NUCLEOTIDE SEQUENCE</scope>
    <source>
        <strain evidence="6">CGMCC 1.15330</strain>
    </source>
</reference>
<keyword evidence="3 5" id="KW-1133">Transmembrane helix</keyword>
<sequence length="279" mass="29234">MSLSMADEAPRAQDDDVEELKAANARELHRAVREEGEAELARPAAALIWSGLAAGLAINSSLLAEAALQRDLPDAPWRDLVVSLGYPIGFLIVILGRLQLFTESTVTAMLPLVTRPSWQALGRTARLWALVLSANLIGTCIAAGLMAAGILGDHDLRIAAIEISGRIRELGPGETFLNAIPAGFLIATIAWILPNARAQAFLVIFAITYIVAIAGFSHSVVGSDEAFLLMFAGHAGVGETLFALIAPAVLGNLVGGAGLFAVLAHAQVRSDAEDGEDQG</sequence>
<comment type="subcellular location">
    <subcellularLocation>
        <location evidence="1">Membrane</location>
        <topology evidence="1">Multi-pass membrane protein</topology>
    </subcellularLocation>
</comment>
<dbReference type="PANTHER" id="PTHR30520">
    <property type="entry name" value="FORMATE TRANSPORTER-RELATED"/>
    <property type="match status" value="1"/>
</dbReference>
<dbReference type="GO" id="GO:0005886">
    <property type="term" value="C:plasma membrane"/>
    <property type="evidence" value="ECO:0007669"/>
    <property type="project" value="TreeGrafter"/>
</dbReference>
<dbReference type="EMBL" id="BMIH01000001">
    <property type="protein sequence ID" value="GGB17859.1"/>
    <property type="molecule type" value="Genomic_DNA"/>
</dbReference>
<keyword evidence="4 5" id="KW-0472">Membrane</keyword>
<dbReference type="InterPro" id="IPR000292">
    <property type="entry name" value="For/NO2_transpt"/>
</dbReference>
<dbReference type="PANTHER" id="PTHR30520:SF2">
    <property type="entry name" value="INNER MEMBRANE PROTEIN YFDC"/>
    <property type="match status" value="1"/>
</dbReference>
<evidence type="ECO:0000313" key="7">
    <source>
        <dbReference type="Proteomes" id="UP000623067"/>
    </source>
</evidence>
<feature type="transmembrane region" description="Helical" evidence="5">
    <location>
        <begin position="175"/>
        <end position="193"/>
    </location>
</feature>
<feature type="transmembrane region" description="Helical" evidence="5">
    <location>
        <begin position="241"/>
        <end position="263"/>
    </location>
</feature>